<dbReference type="Proteomes" id="UP001303236">
    <property type="component" value="Chromosome"/>
</dbReference>
<evidence type="ECO:0000313" key="3">
    <source>
        <dbReference type="Proteomes" id="UP001303236"/>
    </source>
</evidence>
<dbReference type="EMBL" id="CP134500">
    <property type="protein sequence ID" value="WNF27954.1"/>
    <property type="molecule type" value="Genomic_DNA"/>
</dbReference>
<reference evidence="2 3" key="1">
    <citation type="submission" date="2023-09" db="EMBL/GenBank/DDBJ databases">
        <title>Genome completion map analysis of the actinomycetes C11-1.</title>
        <authorList>
            <person name="Qin P."/>
            <person name="Guan P."/>
        </authorList>
    </citation>
    <scope>NUCLEOTIDE SEQUENCE [LARGE SCALE GENOMIC DNA]</scope>
    <source>
        <strain evidence="2 3">C11-1</strain>
    </source>
</reference>
<evidence type="ECO:0000256" key="1">
    <source>
        <dbReference type="SAM" id="MobiDB-lite"/>
    </source>
</evidence>
<evidence type="ECO:0008006" key="4">
    <source>
        <dbReference type="Google" id="ProtNLM"/>
    </source>
</evidence>
<gene>
    <name evidence="2" type="ORF">RI138_14580</name>
</gene>
<protein>
    <recommendedName>
        <fullName evidence="4">N-acetyltransferase</fullName>
    </recommendedName>
</protein>
<name>A0ABY9VVJ9_9ACTN</name>
<accession>A0ABY9VVJ9</accession>
<evidence type="ECO:0000313" key="2">
    <source>
        <dbReference type="EMBL" id="WNF27954.1"/>
    </source>
</evidence>
<organism evidence="2 3">
    <name type="scientific">Streptomyces durocortorensis</name>
    <dbReference type="NCBI Taxonomy" id="2811104"/>
    <lineage>
        <taxon>Bacteria</taxon>
        <taxon>Bacillati</taxon>
        <taxon>Actinomycetota</taxon>
        <taxon>Actinomycetes</taxon>
        <taxon>Kitasatosporales</taxon>
        <taxon>Streptomycetaceae</taxon>
        <taxon>Streptomyces</taxon>
    </lineage>
</organism>
<sequence length="215" mass="24292">MDADDDPATLEWSCKAVLPVWEPMDDEEVAEGERLLSPDVSPSRSSRDDGEELTIFRMSDLTLDLWRIHRIYDSLDSRSSGYEHFARLFDPSGGMGLYAEFEECLIGGTHVVLMDRARLAPAWRGLGGVGRLLIGRLLRWTTNSAALVATHPFPIDIPVDERDDKARLARETAVVQKTWQSLGFEPFHDDLWVMQPHLRPHGDAVQRLENTLLAN</sequence>
<keyword evidence="3" id="KW-1185">Reference proteome</keyword>
<proteinExistence type="predicted"/>
<feature type="region of interest" description="Disordered" evidence="1">
    <location>
        <begin position="29"/>
        <end position="48"/>
    </location>
</feature>